<dbReference type="InterPro" id="IPR036388">
    <property type="entry name" value="WH-like_DNA-bd_sf"/>
</dbReference>
<dbReference type="Pfam" id="PF03466">
    <property type="entry name" value="LysR_substrate"/>
    <property type="match status" value="1"/>
</dbReference>
<keyword evidence="5" id="KW-0804">Transcription</keyword>
<protein>
    <submittedName>
        <fullName evidence="7">LysR family transcriptional regulator</fullName>
    </submittedName>
</protein>
<dbReference type="InterPro" id="IPR000847">
    <property type="entry name" value="LysR_HTH_N"/>
</dbReference>
<keyword evidence="3" id="KW-0238">DNA-binding</keyword>
<dbReference type="RefSeq" id="WP_049700385.1">
    <property type="nucleotide sequence ID" value="NZ_JAQDQF010000007.1"/>
</dbReference>
<evidence type="ECO:0000256" key="3">
    <source>
        <dbReference type="ARBA" id="ARBA00023125"/>
    </source>
</evidence>
<evidence type="ECO:0000256" key="5">
    <source>
        <dbReference type="ARBA" id="ARBA00023163"/>
    </source>
</evidence>
<feature type="domain" description="HTH lysR-type" evidence="6">
    <location>
        <begin position="2"/>
        <end position="59"/>
    </location>
</feature>
<dbReference type="SUPFAM" id="SSF53850">
    <property type="entry name" value="Periplasmic binding protein-like II"/>
    <property type="match status" value="1"/>
</dbReference>
<dbReference type="InterPro" id="IPR036390">
    <property type="entry name" value="WH_DNA-bd_sf"/>
</dbReference>
<dbReference type="PROSITE" id="PS50931">
    <property type="entry name" value="HTH_LYSR"/>
    <property type="match status" value="1"/>
</dbReference>
<evidence type="ECO:0000256" key="2">
    <source>
        <dbReference type="ARBA" id="ARBA00023015"/>
    </source>
</evidence>
<organism evidence="7 8">
    <name type="scientific">Gordonia jacobaea</name>
    <dbReference type="NCBI Taxonomy" id="122202"/>
    <lineage>
        <taxon>Bacteria</taxon>
        <taxon>Bacillati</taxon>
        <taxon>Actinomycetota</taxon>
        <taxon>Actinomycetes</taxon>
        <taxon>Mycobacteriales</taxon>
        <taxon>Gordoniaceae</taxon>
        <taxon>Gordonia</taxon>
    </lineage>
</organism>
<gene>
    <name evidence="7" type="ORF">ABW18_18110</name>
</gene>
<dbReference type="PANTHER" id="PTHR30346:SF29">
    <property type="entry name" value="LYSR SUBSTRATE-BINDING"/>
    <property type="match status" value="1"/>
</dbReference>
<comment type="similarity">
    <text evidence="1">Belongs to the LysR transcriptional regulatory family.</text>
</comment>
<dbReference type="PANTHER" id="PTHR30346">
    <property type="entry name" value="TRANSCRIPTIONAL DUAL REGULATOR HCAR-RELATED"/>
    <property type="match status" value="1"/>
</dbReference>
<name>A0ABR5I8K8_9ACTN</name>
<evidence type="ECO:0000313" key="7">
    <source>
        <dbReference type="EMBL" id="KNA89937.1"/>
    </source>
</evidence>
<sequence>MIDPHRLRVFRAVVAEGSVGGAASALGYTPSAVSQHLATLQRETGLTLVERDGRGIVATEAGRTLAAESEGIFDHFARLEGLVADLRQGRAGTLRVTYFGSAGAAWMPTVVAQIRREFPALRLDLRLLEITDPLVAPPDVEIGIDDPTPAIGSSSSNDFDVMPLVSDAYHVVVTPDSPFATRDHVLLRELADEVWIDNDIARGPCRAALLRACTAAGFSPCFGVETHDYLTAINFVAAGVGLTVVPALALVDVPDSVRVVPIAEPTPRRAISIRRRHTIREHRAADRVVELVREQARRTHGALVGA</sequence>
<dbReference type="EMBL" id="LDTZ01000021">
    <property type="protein sequence ID" value="KNA89937.1"/>
    <property type="molecule type" value="Genomic_DNA"/>
</dbReference>
<accession>A0ABR5I8K8</accession>
<dbReference type="Pfam" id="PF00126">
    <property type="entry name" value="HTH_1"/>
    <property type="match status" value="1"/>
</dbReference>
<proteinExistence type="inferred from homology"/>
<evidence type="ECO:0000256" key="4">
    <source>
        <dbReference type="ARBA" id="ARBA00023159"/>
    </source>
</evidence>
<dbReference type="SUPFAM" id="SSF46785">
    <property type="entry name" value="Winged helix' DNA-binding domain"/>
    <property type="match status" value="1"/>
</dbReference>
<dbReference type="InterPro" id="IPR005119">
    <property type="entry name" value="LysR_subst-bd"/>
</dbReference>
<dbReference type="InterPro" id="IPR011991">
    <property type="entry name" value="ArsR-like_HTH"/>
</dbReference>
<dbReference type="Gene3D" id="3.40.190.10">
    <property type="entry name" value="Periplasmic binding protein-like II"/>
    <property type="match status" value="2"/>
</dbReference>
<keyword evidence="8" id="KW-1185">Reference proteome</keyword>
<dbReference type="Proteomes" id="UP000037247">
    <property type="component" value="Unassembled WGS sequence"/>
</dbReference>
<keyword evidence="2" id="KW-0805">Transcription regulation</keyword>
<reference evidence="7 8" key="1">
    <citation type="submission" date="2015-05" db="EMBL/GenBank/DDBJ databases">
        <title>Draft genome sequence of the bacterium Gordonia jacobaea a new member of the Gordonia genus.</title>
        <authorList>
            <person name="Jimenez-Galisteo G."/>
            <person name="Dominguez A."/>
            <person name="Munoz E."/>
            <person name="Vinas M."/>
        </authorList>
    </citation>
    <scope>NUCLEOTIDE SEQUENCE [LARGE SCALE GENOMIC DNA]</scope>
    <source>
        <strain evidence="8">mv1</strain>
    </source>
</reference>
<dbReference type="CDD" id="cd00090">
    <property type="entry name" value="HTH_ARSR"/>
    <property type="match status" value="1"/>
</dbReference>
<evidence type="ECO:0000256" key="1">
    <source>
        <dbReference type="ARBA" id="ARBA00009437"/>
    </source>
</evidence>
<evidence type="ECO:0000313" key="8">
    <source>
        <dbReference type="Proteomes" id="UP000037247"/>
    </source>
</evidence>
<keyword evidence="4" id="KW-0010">Activator</keyword>
<evidence type="ECO:0000259" key="6">
    <source>
        <dbReference type="PROSITE" id="PS50931"/>
    </source>
</evidence>
<dbReference type="Gene3D" id="1.10.10.10">
    <property type="entry name" value="Winged helix-like DNA-binding domain superfamily/Winged helix DNA-binding domain"/>
    <property type="match status" value="1"/>
</dbReference>
<comment type="caution">
    <text evidence="7">The sequence shown here is derived from an EMBL/GenBank/DDBJ whole genome shotgun (WGS) entry which is preliminary data.</text>
</comment>